<dbReference type="Gene3D" id="3.40.50.300">
    <property type="entry name" value="P-loop containing nucleotide triphosphate hydrolases"/>
    <property type="match status" value="1"/>
</dbReference>
<gene>
    <name evidence="3" type="ORF">P775_12565</name>
</gene>
<dbReference type="InterPro" id="IPR002182">
    <property type="entry name" value="NB-ARC"/>
</dbReference>
<dbReference type="PANTHER" id="PTHR19879:SF9">
    <property type="entry name" value="TRANSCRIPTION INITIATION FACTOR TFIID SUBUNIT 5"/>
    <property type="match status" value="1"/>
</dbReference>
<feature type="repeat" description="WD" evidence="1">
    <location>
        <begin position="700"/>
        <end position="733"/>
    </location>
</feature>
<feature type="repeat" description="WD" evidence="1">
    <location>
        <begin position="867"/>
        <end position="900"/>
    </location>
</feature>
<dbReference type="Pfam" id="PF00931">
    <property type="entry name" value="NB-ARC"/>
    <property type="match status" value="1"/>
</dbReference>
<dbReference type="InterPro" id="IPR015943">
    <property type="entry name" value="WD40/YVTN_repeat-like_dom_sf"/>
</dbReference>
<feature type="repeat" description="WD" evidence="1">
    <location>
        <begin position="825"/>
        <end position="856"/>
    </location>
</feature>
<dbReference type="InterPro" id="IPR027417">
    <property type="entry name" value="P-loop_NTPase"/>
</dbReference>
<dbReference type="GO" id="GO:0005829">
    <property type="term" value="C:cytosol"/>
    <property type="evidence" value="ECO:0007669"/>
    <property type="project" value="UniProtKB-ARBA"/>
</dbReference>
<reference evidence="3 4" key="1">
    <citation type="submission" date="2013-09" db="EMBL/GenBank/DDBJ databases">
        <title>Genome sequencing of Phaeobacter antarcticus sp. nov. SM1211.</title>
        <authorList>
            <person name="Zhang X.-Y."/>
            <person name="Liu C."/>
            <person name="Chen X.-L."/>
            <person name="Xie B.-B."/>
            <person name="Qin Q.-L."/>
            <person name="Rong J.-C."/>
            <person name="Zhang Y.-Z."/>
        </authorList>
    </citation>
    <scope>NUCLEOTIDE SEQUENCE [LARGE SCALE GENOMIC DNA]</scope>
    <source>
        <strain evidence="3 4">SM1211</strain>
    </source>
</reference>
<feature type="domain" description="NB-ARC" evidence="2">
    <location>
        <begin position="244"/>
        <end position="384"/>
    </location>
</feature>
<evidence type="ECO:0000313" key="3">
    <source>
        <dbReference type="EMBL" id="PIL19841.1"/>
    </source>
</evidence>
<accession>A0A2G8REM3</accession>
<sequence length="1164" mass="124976">MRTPSLVLLEIANRGSANGVLVGNRWILTCAHLFETKKDAAFPKDIAEATRVYFVGSALKEDGSFPARLVPAGWFPDSEQAEVRDIAILELDQHFEGGSLIADPIFPEGRLFGRAWSKSKKAIDVIEPLLTVGAGMIDSSHTIRLKYEAAGLSPTLKGHSGFPVFDRLGNIAALHRGVDDWAEYDLLAISAKALRLAFHEYAKQKGMSAESLEVFATPVPLDAVERPMELEQAVAAILGAERVTALTSLHGDGGYGKSTLAEMIRNDLRIREHFGARSKWITIGQNPADLAQRFMDLALELDPKSAPAGTVDGAASRLKDALAGAPTFVVVDDLWREEHLKPFMNAGRNLSVLVTTRNQALLPKAAAIIKVEEMAPADAYSLISRGLPVTTDQERAALERLADTLWNWAQLLDIVRRWMGARLAEGTSLIGAIDAVKRRFLAYGVTAFDPSDQRLNREDPAERQKAIDVTFAIGVEDLSDVAKGLYQKLAAFPRGAVVSTAVIEAYWRKVGAKQSLDATDLLHRLEARRLVRSGGPGQKGYWLHDNAFDWLARQTDDIARLHDVLADVLAYQRENGRKAAATFAWEHEVATLRLAGRATEADDRMTSYPWVKGKLAALIADHLGLPPETPENVWVVGDTLKLAGASLAKSPEHLPYYISSSLRSRAPSHPMVTMAEADPGLWPRSVRHELNLQRLEVLRFVGHDDDVNTAAFSPDGAWAITASFDDTARIWRVADGAAGPVLRGHEGGVRTGAFSPDGAWAITVSDDTARLWRVADGAAGPVLRGHEGSVRTAAFSPDGALAITASRDDTARIWRVADGAAGPVLRGHEGEVSTAAFSPDRAWAITASVDGTARLWWIADGAAGPVLRGHQARVRTAAFSPDGAWVITASNDCTARLWRVVDGGAGPVLRGHENWVNTAEFSPDGAWAITASNDRTARLWRVADGAAGPVLRGHEKMVDTAAFSPDGALVITASRDRTARLWRVTDGAAGPVMRGHEKMVKTAAFCPDGSLAITASDDRTARLWRVAGGAAGPVMRGHEGEVSTAAFSPDGAWAITASDDRTARLWSVAGGAAGPVLRGHEGAVYSAAFSPDGASAITASDDDTARLWRAADGAAGPVLRGHEGWVRTAAFSPDGAWALLMRPRGSGGWRMARRGRCCAGMRAG</sequence>
<evidence type="ECO:0000313" key="4">
    <source>
        <dbReference type="Proteomes" id="UP000231259"/>
    </source>
</evidence>
<dbReference type="Proteomes" id="UP000231259">
    <property type="component" value="Unassembled WGS sequence"/>
</dbReference>
<dbReference type="SMART" id="SM00320">
    <property type="entry name" value="WD40"/>
    <property type="match status" value="10"/>
</dbReference>
<comment type="caution">
    <text evidence="3">The sequence shown here is derived from an EMBL/GenBank/DDBJ whole genome shotgun (WGS) entry which is preliminary data.</text>
</comment>
<evidence type="ECO:0000259" key="2">
    <source>
        <dbReference type="Pfam" id="PF00931"/>
    </source>
</evidence>
<keyword evidence="1" id="KW-0853">WD repeat</keyword>
<proteinExistence type="predicted"/>
<dbReference type="Gene3D" id="2.130.10.10">
    <property type="entry name" value="YVTN repeat-like/Quinoprotein amine dehydrogenase"/>
    <property type="match status" value="4"/>
</dbReference>
<dbReference type="SUPFAM" id="SSF52540">
    <property type="entry name" value="P-loop containing nucleoside triphosphate hydrolases"/>
    <property type="match status" value="1"/>
</dbReference>
<name>A0A2G8REM3_9RHOB</name>
<dbReference type="SUPFAM" id="SSF50978">
    <property type="entry name" value="WD40 repeat-like"/>
    <property type="match status" value="1"/>
</dbReference>
<feature type="repeat" description="WD" evidence="1">
    <location>
        <begin position="909"/>
        <end position="942"/>
    </location>
</feature>
<feature type="repeat" description="WD" evidence="1">
    <location>
        <begin position="783"/>
        <end position="816"/>
    </location>
</feature>
<feature type="repeat" description="WD" evidence="1">
    <location>
        <begin position="993"/>
        <end position="1026"/>
    </location>
</feature>
<dbReference type="CDD" id="cd00200">
    <property type="entry name" value="WD40"/>
    <property type="match status" value="2"/>
</dbReference>
<dbReference type="PANTHER" id="PTHR19879">
    <property type="entry name" value="TRANSCRIPTION INITIATION FACTOR TFIID"/>
    <property type="match status" value="1"/>
</dbReference>
<dbReference type="GO" id="GO:0043531">
    <property type="term" value="F:ADP binding"/>
    <property type="evidence" value="ECO:0007669"/>
    <property type="project" value="InterPro"/>
</dbReference>
<feature type="repeat" description="WD" evidence="1">
    <location>
        <begin position="1077"/>
        <end position="1108"/>
    </location>
</feature>
<dbReference type="Pfam" id="PF00400">
    <property type="entry name" value="WD40"/>
    <property type="match status" value="11"/>
</dbReference>
<feature type="repeat" description="WD" evidence="1">
    <location>
        <begin position="951"/>
        <end position="987"/>
    </location>
</feature>
<dbReference type="EMBL" id="AWWI01000080">
    <property type="protein sequence ID" value="PIL19841.1"/>
    <property type="molecule type" value="Genomic_DNA"/>
</dbReference>
<evidence type="ECO:0000256" key="1">
    <source>
        <dbReference type="PROSITE-ProRule" id="PRU00221"/>
    </source>
</evidence>
<dbReference type="InterPro" id="IPR001680">
    <property type="entry name" value="WD40_rpt"/>
</dbReference>
<dbReference type="PROSITE" id="PS50082">
    <property type="entry name" value="WD_REPEATS_2"/>
    <property type="match status" value="9"/>
</dbReference>
<dbReference type="AlphaFoldDB" id="A0A2G8REM3"/>
<feature type="repeat" description="WD" evidence="1">
    <location>
        <begin position="1035"/>
        <end position="1068"/>
    </location>
</feature>
<organism evidence="3 4">
    <name type="scientific">Puniceibacterium antarcticum</name>
    <dbReference type="NCBI Taxonomy" id="1206336"/>
    <lineage>
        <taxon>Bacteria</taxon>
        <taxon>Pseudomonadati</taxon>
        <taxon>Pseudomonadota</taxon>
        <taxon>Alphaproteobacteria</taxon>
        <taxon>Rhodobacterales</taxon>
        <taxon>Paracoccaceae</taxon>
        <taxon>Puniceibacterium</taxon>
    </lineage>
</organism>
<dbReference type="SUPFAM" id="SSF50960">
    <property type="entry name" value="TolB, C-terminal domain"/>
    <property type="match status" value="1"/>
</dbReference>
<dbReference type="SUPFAM" id="SSF50494">
    <property type="entry name" value="Trypsin-like serine proteases"/>
    <property type="match status" value="1"/>
</dbReference>
<dbReference type="InterPro" id="IPR009003">
    <property type="entry name" value="Peptidase_S1_PA"/>
</dbReference>
<dbReference type="InterPro" id="IPR036322">
    <property type="entry name" value="WD40_repeat_dom_sf"/>
</dbReference>
<keyword evidence="4" id="KW-1185">Reference proteome</keyword>
<protein>
    <recommendedName>
        <fullName evidence="2">NB-ARC domain-containing protein</fullName>
    </recommendedName>
</protein>
<dbReference type="InterPro" id="IPR036388">
    <property type="entry name" value="WH-like_DNA-bd_sf"/>
</dbReference>
<dbReference type="PROSITE" id="PS50294">
    <property type="entry name" value="WD_REPEATS_REGION"/>
    <property type="match status" value="9"/>
</dbReference>
<dbReference type="Gene3D" id="1.10.10.10">
    <property type="entry name" value="Winged helix-like DNA-binding domain superfamily/Winged helix DNA-binding domain"/>
    <property type="match status" value="1"/>
</dbReference>